<dbReference type="PIRSF" id="PIRSF018249">
    <property type="entry name" value="MyrA_prd"/>
    <property type="match status" value="1"/>
</dbReference>
<dbReference type="EMBL" id="LR130779">
    <property type="protein sequence ID" value="VDN61674.1"/>
    <property type="molecule type" value="Genomic_DNA"/>
</dbReference>
<dbReference type="AlphaFoldDB" id="A0A653AZ62"/>
<feature type="domain" description="Methyltransferase" evidence="1">
    <location>
        <begin position="86"/>
        <end position="168"/>
    </location>
</feature>
<protein>
    <submittedName>
        <fullName evidence="3">23S rRNA m1G745 methyltransferase</fullName>
        <ecNumber evidence="3">2.1.1.-</ecNumber>
    </submittedName>
</protein>
<dbReference type="CDD" id="cd02440">
    <property type="entry name" value="AdoMet_MTases"/>
    <property type="match status" value="1"/>
</dbReference>
<dbReference type="GO" id="GO:0032259">
    <property type="term" value="P:methylation"/>
    <property type="evidence" value="ECO:0007669"/>
    <property type="project" value="UniProtKB-KW"/>
</dbReference>
<dbReference type="GO" id="GO:0008168">
    <property type="term" value="F:methyltransferase activity"/>
    <property type="evidence" value="ECO:0007669"/>
    <property type="project" value="UniProtKB-KW"/>
</dbReference>
<dbReference type="InterPro" id="IPR029063">
    <property type="entry name" value="SAM-dependent_MTases_sf"/>
</dbReference>
<organism evidence="3">
    <name type="scientific">Ectopseudomonas oleovorans</name>
    <name type="common">Pseudomonas oleovorans</name>
    <dbReference type="NCBI Taxonomy" id="301"/>
    <lineage>
        <taxon>Bacteria</taxon>
        <taxon>Pseudomonadati</taxon>
        <taxon>Pseudomonadota</taxon>
        <taxon>Gammaproteobacteria</taxon>
        <taxon>Pseudomonadales</taxon>
        <taxon>Pseudomonadaceae</taxon>
        <taxon>Ectopseudomonas</taxon>
    </lineage>
</organism>
<evidence type="ECO:0000313" key="3">
    <source>
        <dbReference type="EMBL" id="VDN61674.1"/>
    </source>
</evidence>
<proteinExistence type="predicted"/>
<evidence type="ECO:0000259" key="2">
    <source>
        <dbReference type="Pfam" id="PF21302"/>
    </source>
</evidence>
<accession>A0A653AZ62</accession>
<dbReference type="InterPro" id="IPR016718">
    <property type="entry name" value="rRNA_m1G-MeTrfase_A_prd"/>
</dbReference>
<reference evidence="3" key="1">
    <citation type="submission" date="2018-11" db="EMBL/GenBank/DDBJ databases">
        <authorList>
            <consortium name="Genoscope - CEA"/>
            <person name="William W."/>
        </authorList>
    </citation>
    <scope>NUCLEOTIDE SEQUENCE [LARGE SCALE GENOMIC DNA]</scope>
    <source>
        <strain evidence="3">T9AD</strain>
    </source>
</reference>
<dbReference type="Pfam" id="PF21302">
    <property type="entry name" value="Zn_ribbon_RlmA"/>
    <property type="match status" value="1"/>
</dbReference>
<dbReference type="InterPro" id="IPR048647">
    <property type="entry name" value="RlmA_N"/>
</dbReference>
<evidence type="ECO:0000259" key="1">
    <source>
        <dbReference type="Pfam" id="PF13649"/>
    </source>
</evidence>
<dbReference type="Pfam" id="PF13649">
    <property type="entry name" value="Methyltransf_25"/>
    <property type="match status" value="1"/>
</dbReference>
<feature type="domain" description="23S rRNA (guanine(745)-N(1))-methyltransferase N-terminal" evidence="2">
    <location>
        <begin position="3"/>
        <end position="45"/>
    </location>
</feature>
<gene>
    <name evidence="3" type="primary">rrmA</name>
    <name evidence="3" type="ORF">POT9AD_0683</name>
</gene>
<dbReference type="EC" id="2.1.1.-" evidence="3"/>
<dbReference type="SUPFAM" id="SSF53335">
    <property type="entry name" value="S-adenosyl-L-methionine-dependent methyltransferases"/>
    <property type="match status" value="1"/>
</dbReference>
<sequence>MLICPLCQTALEPSASGLACANRHSFDRARQGYFNLLPVQHKNSRDPGDNQAMVEARRRFLDGGHYAPLAARLAQLAAERAPARWLDIGCGEGYYTQQIGHALPDADGYALDISREAVKRACKRAPQLSWLVASMARVPLADASCNLLASVFSPLDWSEAERLLAPGGGLLRMGPTRGHLMELRQKLYDEVRDYDDEKHLALIPAGMHLAHSETLQFPLHLAEAQARADLLAMTPHGWRASAERREAVIATPFEVTVSIRYDWIVKTPSISSQD</sequence>
<dbReference type="Gene3D" id="3.40.50.150">
    <property type="entry name" value="Vaccinia Virus protein VP39"/>
    <property type="match status" value="1"/>
</dbReference>
<keyword evidence="3" id="KW-0808">Transferase</keyword>
<dbReference type="OrthoDB" id="108476at2"/>
<name>A0A653AZ62_ECTOL</name>
<dbReference type="RefSeq" id="WP_037053699.1">
    <property type="nucleotide sequence ID" value="NZ_CP068551.1"/>
</dbReference>
<dbReference type="InterPro" id="IPR041698">
    <property type="entry name" value="Methyltransf_25"/>
</dbReference>
<keyword evidence="3" id="KW-0489">Methyltransferase</keyword>